<evidence type="ECO:0000256" key="1">
    <source>
        <dbReference type="ARBA" id="ARBA00009437"/>
    </source>
</evidence>
<dbReference type="PRINTS" id="PR00039">
    <property type="entry name" value="HTHLYSR"/>
</dbReference>
<dbReference type="InterPro" id="IPR000847">
    <property type="entry name" value="LysR_HTH_N"/>
</dbReference>
<dbReference type="CDD" id="cd05466">
    <property type="entry name" value="PBP2_LTTR_substrate"/>
    <property type="match status" value="1"/>
</dbReference>
<keyword evidence="10" id="KW-1185">Reference proteome</keyword>
<comment type="similarity">
    <text evidence="1">Belongs to the LysR transcriptional regulatory family.</text>
</comment>
<sequence>MFLRQFKYLLAVVDEEHFGRAADRCNVTQPSLSVGIKQLELEIGVPIFLRGRGQRFHGLTPEGERVVKWARNVVGHCEAMRDEISEMRGNLSGRLRMGAMPSMSPVLPVLLQLVRKQHPNVVMDVRFLGNDAMKAGLNNFSLDAALTYLDVADLGRRNSLKIYTEKLCILVPDTEEFHDRTSITWQEVADLPLAMLRPALHERRFVDTIFEQVGRQPIPRVESESILHLMFQVQFGGLCTIIPEHFTRMPGLHRGTKALQILDPVVSQDVGLFWAEGELMTPIANILVTAVKDLNRRGGLDLILNEVRPESPRSWQTSAPSEPPFSIELGRSPKPNRVTA</sequence>
<reference evidence="7 9" key="3">
    <citation type="submission" date="2019-07" db="EMBL/GenBank/DDBJ databases">
        <title>Whole genome shotgun sequence of Methylobacterium oxalidis NBRC 107715.</title>
        <authorList>
            <person name="Hosoyama A."/>
            <person name="Uohara A."/>
            <person name="Ohji S."/>
            <person name="Ichikawa N."/>
        </authorList>
    </citation>
    <scope>NUCLEOTIDE SEQUENCE [LARGE SCALE GENOMIC DNA]</scope>
    <source>
        <strain evidence="7 9">NBRC 107715</strain>
    </source>
</reference>
<reference evidence="10" key="2">
    <citation type="journal article" date="2019" name="Int. J. Syst. Evol. Microbiol.">
        <title>The Global Catalogue of Microorganisms (GCM) 10K type strain sequencing project: providing services to taxonomists for standard genome sequencing and annotation.</title>
        <authorList>
            <consortium name="The Broad Institute Genomics Platform"/>
            <consortium name="The Broad Institute Genome Sequencing Center for Infectious Disease"/>
            <person name="Wu L."/>
            <person name="Ma J."/>
        </authorList>
    </citation>
    <scope>NUCLEOTIDE SEQUENCE [LARGE SCALE GENOMIC DNA]</scope>
    <source>
        <strain evidence="10">NBRC 107715</strain>
    </source>
</reference>
<dbReference type="PROSITE" id="PS50931">
    <property type="entry name" value="HTH_LYSR"/>
    <property type="match status" value="1"/>
</dbReference>
<dbReference type="Proteomes" id="UP001156856">
    <property type="component" value="Unassembled WGS sequence"/>
</dbReference>
<evidence type="ECO:0000313" key="10">
    <source>
        <dbReference type="Proteomes" id="UP001156856"/>
    </source>
</evidence>
<dbReference type="InterPro" id="IPR005119">
    <property type="entry name" value="LysR_subst-bd"/>
</dbReference>
<name>A0A512J878_9HYPH</name>
<accession>A0A512J878</accession>
<gene>
    <name evidence="8" type="ORF">GCM10007888_35650</name>
    <name evidence="7" type="ORF">MOX02_42020</name>
</gene>
<dbReference type="FunFam" id="1.10.10.10:FF:000001">
    <property type="entry name" value="LysR family transcriptional regulator"/>
    <property type="match status" value="1"/>
</dbReference>
<evidence type="ECO:0000313" key="8">
    <source>
        <dbReference type="EMBL" id="GLS65183.1"/>
    </source>
</evidence>
<dbReference type="InterPro" id="IPR050950">
    <property type="entry name" value="HTH-type_LysR_regulators"/>
</dbReference>
<evidence type="ECO:0000259" key="6">
    <source>
        <dbReference type="PROSITE" id="PS50931"/>
    </source>
</evidence>
<evidence type="ECO:0000313" key="9">
    <source>
        <dbReference type="Proteomes" id="UP000321960"/>
    </source>
</evidence>
<protein>
    <submittedName>
        <fullName evidence="7">LysR family transcriptional regulator</fullName>
    </submittedName>
</protein>
<feature type="domain" description="HTH lysR-type" evidence="6">
    <location>
        <begin position="1"/>
        <end position="57"/>
    </location>
</feature>
<dbReference type="PANTHER" id="PTHR30419:SF31">
    <property type="entry name" value="BLR3139 PROTEIN"/>
    <property type="match status" value="1"/>
</dbReference>
<dbReference type="EMBL" id="BJZU01000092">
    <property type="protein sequence ID" value="GEP06164.1"/>
    <property type="molecule type" value="Genomic_DNA"/>
</dbReference>
<keyword evidence="4" id="KW-0804">Transcription</keyword>
<dbReference type="OrthoDB" id="9775392at2"/>
<dbReference type="GO" id="GO:0005829">
    <property type="term" value="C:cytosol"/>
    <property type="evidence" value="ECO:0007669"/>
    <property type="project" value="TreeGrafter"/>
</dbReference>
<evidence type="ECO:0000256" key="5">
    <source>
        <dbReference type="SAM" id="MobiDB-lite"/>
    </source>
</evidence>
<reference evidence="8" key="1">
    <citation type="journal article" date="2014" name="Int. J. Syst. Evol. Microbiol.">
        <title>Complete genome of a new Firmicutes species belonging to the dominant human colonic microbiota ('Ruminococcus bicirculans') reveals two chromosomes and a selective capacity to utilize plant glucans.</title>
        <authorList>
            <consortium name="NISC Comparative Sequencing Program"/>
            <person name="Wegmann U."/>
            <person name="Louis P."/>
            <person name="Goesmann A."/>
            <person name="Henrissat B."/>
            <person name="Duncan S.H."/>
            <person name="Flint H.J."/>
        </authorList>
    </citation>
    <scope>NUCLEOTIDE SEQUENCE</scope>
    <source>
        <strain evidence="8">NBRC 107715</strain>
    </source>
</reference>
<dbReference type="Gene3D" id="1.10.10.10">
    <property type="entry name" value="Winged helix-like DNA-binding domain superfamily/Winged helix DNA-binding domain"/>
    <property type="match status" value="1"/>
</dbReference>
<dbReference type="Gene3D" id="3.40.190.290">
    <property type="match status" value="1"/>
</dbReference>
<evidence type="ECO:0000256" key="4">
    <source>
        <dbReference type="ARBA" id="ARBA00023163"/>
    </source>
</evidence>
<comment type="caution">
    <text evidence="7">The sequence shown here is derived from an EMBL/GenBank/DDBJ whole genome shotgun (WGS) entry which is preliminary data.</text>
</comment>
<evidence type="ECO:0000313" key="7">
    <source>
        <dbReference type="EMBL" id="GEP06164.1"/>
    </source>
</evidence>
<dbReference type="EMBL" id="BSPK01000064">
    <property type="protein sequence ID" value="GLS65183.1"/>
    <property type="molecule type" value="Genomic_DNA"/>
</dbReference>
<organism evidence="7 9">
    <name type="scientific">Methylobacterium oxalidis</name>
    <dbReference type="NCBI Taxonomy" id="944322"/>
    <lineage>
        <taxon>Bacteria</taxon>
        <taxon>Pseudomonadati</taxon>
        <taxon>Pseudomonadota</taxon>
        <taxon>Alphaproteobacteria</taxon>
        <taxon>Hyphomicrobiales</taxon>
        <taxon>Methylobacteriaceae</taxon>
        <taxon>Methylobacterium</taxon>
    </lineage>
</organism>
<reference evidence="8" key="4">
    <citation type="submission" date="2023-01" db="EMBL/GenBank/DDBJ databases">
        <title>Draft genome sequence of Methylobacterium oxalidis strain NBRC 107715.</title>
        <authorList>
            <person name="Sun Q."/>
            <person name="Mori K."/>
        </authorList>
    </citation>
    <scope>NUCLEOTIDE SEQUENCE</scope>
    <source>
        <strain evidence="8">NBRC 107715</strain>
    </source>
</reference>
<evidence type="ECO:0000256" key="2">
    <source>
        <dbReference type="ARBA" id="ARBA00023015"/>
    </source>
</evidence>
<keyword evidence="3" id="KW-0238">DNA-binding</keyword>
<dbReference type="InterPro" id="IPR036390">
    <property type="entry name" value="WH_DNA-bd_sf"/>
</dbReference>
<feature type="region of interest" description="Disordered" evidence="5">
    <location>
        <begin position="310"/>
        <end position="340"/>
    </location>
</feature>
<dbReference type="GO" id="GO:0003677">
    <property type="term" value="F:DNA binding"/>
    <property type="evidence" value="ECO:0007669"/>
    <property type="project" value="UniProtKB-KW"/>
</dbReference>
<dbReference type="RefSeq" id="WP_147027693.1">
    <property type="nucleotide sequence ID" value="NZ_BJZU01000092.1"/>
</dbReference>
<proteinExistence type="inferred from homology"/>
<dbReference type="Pfam" id="PF03466">
    <property type="entry name" value="LysR_substrate"/>
    <property type="match status" value="1"/>
</dbReference>
<dbReference type="Pfam" id="PF00126">
    <property type="entry name" value="HTH_1"/>
    <property type="match status" value="1"/>
</dbReference>
<dbReference type="SUPFAM" id="SSF46785">
    <property type="entry name" value="Winged helix' DNA-binding domain"/>
    <property type="match status" value="1"/>
</dbReference>
<dbReference type="PANTHER" id="PTHR30419">
    <property type="entry name" value="HTH-TYPE TRANSCRIPTIONAL REGULATOR YBHD"/>
    <property type="match status" value="1"/>
</dbReference>
<dbReference type="AlphaFoldDB" id="A0A512J878"/>
<dbReference type="GO" id="GO:0003700">
    <property type="term" value="F:DNA-binding transcription factor activity"/>
    <property type="evidence" value="ECO:0007669"/>
    <property type="project" value="InterPro"/>
</dbReference>
<dbReference type="InterPro" id="IPR036388">
    <property type="entry name" value="WH-like_DNA-bd_sf"/>
</dbReference>
<dbReference type="SUPFAM" id="SSF53850">
    <property type="entry name" value="Periplasmic binding protein-like II"/>
    <property type="match status" value="1"/>
</dbReference>
<evidence type="ECO:0000256" key="3">
    <source>
        <dbReference type="ARBA" id="ARBA00023125"/>
    </source>
</evidence>
<keyword evidence="2" id="KW-0805">Transcription regulation</keyword>
<dbReference type="Proteomes" id="UP000321960">
    <property type="component" value="Unassembled WGS sequence"/>
</dbReference>